<dbReference type="PRINTS" id="PR00313">
    <property type="entry name" value="CABNDNGRPT"/>
</dbReference>
<dbReference type="SUPFAM" id="SSF51120">
    <property type="entry name" value="beta-Roll"/>
    <property type="match status" value="4"/>
</dbReference>
<dbReference type="InterPro" id="IPR011049">
    <property type="entry name" value="Serralysin-like_metalloprot_C"/>
</dbReference>
<gene>
    <name evidence="5" type="ORF">IAI61_12045</name>
</gene>
<proteinExistence type="predicted"/>
<dbReference type="InterPro" id="IPR001343">
    <property type="entry name" value="Hemolysn_Ca-bd"/>
</dbReference>
<dbReference type="Proteomes" id="UP001518989">
    <property type="component" value="Unassembled WGS sequence"/>
</dbReference>
<comment type="subcellular location">
    <subcellularLocation>
        <location evidence="1">Secreted</location>
    </subcellularLocation>
</comment>
<evidence type="ECO:0000256" key="2">
    <source>
        <dbReference type="ARBA" id="ARBA00022525"/>
    </source>
</evidence>
<evidence type="ECO:0000259" key="4">
    <source>
        <dbReference type="Pfam" id="PF13403"/>
    </source>
</evidence>
<evidence type="ECO:0000256" key="3">
    <source>
        <dbReference type="SAM" id="MobiDB-lite"/>
    </source>
</evidence>
<dbReference type="PROSITE" id="PS00330">
    <property type="entry name" value="HEMOLYSIN_CALCIUM"/>
    <property type="match status" value="10"/>
</dbReference>
<protein>
    <submittedName>
        <fullName evidence="5">Hint domain-containing protein</fullName>
    </submittedName>
</protein>
<reference evidence="5 6" key="1">
    <citation type="submission" date="2020-09" db="EMBL/GenBank/DDBJ databases">
        <title>Roseomonas.</title>
        <authorList>
            <person name="Zhu W."/>
        </authorList>
    </citation>
    <scope>NUCLEOTIDE SEQUENCE [LARGE SCALE GENOMIC DNA]</scope>
    <source>
        <strain evidence="5 6">573</strain>
    </source>
</reference>
<evidence type="ECO:0000313" key="6">
    <source>
        <dbReference type="Proteomes" id="UP001518989"/>
    </source>
</evidence>
<feature type="region of interest" description="Disordered" evidence="3">
    <location>
        <begin position="296"/>
        <end position="335"/>
    </location>
</feature>
<organism evidence="5 6">
    <name type="scientific">Roseomonas haemaphysalidis</name>
    <dbReference type="NCBI Taxonomy" id="2768162"/>
    <lineage>
        <taxon>Bacteria</taxon>
        <taxon>Pseudomonadati</taxon>
        <taxon>Pseudomonadota</taxon>
        <taxon>Alphaproteobacteria</taxon>
        <taxon>Acetobacterales</taxon>
        <taxon>Roseomonadaceae</taxon>
        <taxon>Roseomonas</taxon>
    </lineage>
</organism>
<dbReference type="PANTHER" id="PTHR38340:SF1">
    <property type="entry name" value="S-LAYER PROTEIN"/>
    <property type="match status" value="1"/>
</dbReference>
<comment type="caution">
    <text evidence="5">The sequence shown here is derived from an EMBL/GenBank/DDBJ whole genome shotgun (WGS) entry which is preliminary data.</text>
</comment>
<dbReference type="EMBL" id="JACTNG010000006">
    <property type="protein sequence ID" value="MBO1079761.1"/>
    <property type="molecule type" value="Genomic_DNA"/>
</dbReference>
<evidence type="ECO:0000256" key="1">
    <source>
        <dbReference type="ARBA" id="ARBA00004613"/>
    </source>
</evidence>
<keyword evidence="6" id="KW-1185">Reference proteome</keyword>
<dbReference type="PANTHER" id="PTHR38340">
    <property type="entry name" value="S-LAYER PROTEIN"/>
    <property type="match status" value="1"/>
</dbReference>
<dbReference type="Pfam" id="PF00353">
    <property type="entry name" value="HemolysinCabind"/>
    <property type="match status" value="7"/>
</dbReference>
<sequence length="732" mass="71506">MPWTSGPNEDPNTYTPDATKVTGATLNALGGNDTVVAGLGADTINGGGGDDTLVGGGGGGITTSVSALNTLLGVNLSLSSLVNDSSADTVNGGDGNDRIFGEGGNDILNGDAGADTIVGGQGADTIDGGTGDDVLIGGGGSSLASLDASLTGAVSLNLPLLTVNDASDDTLRGGEGNDTLFGEAGNDRLEGGAGNDTLVGGTGTDTMAGGTGDDLYVVGEAGDTVTELAGEGTDTVQTTLSSLTLGSNVENLTSTGTGAFAGTGNAADNVITGNATGPNTLDGGAGNDTLNGGAGADTLVGGTGNDTLNGGAGNDTLNGGDGNDTLVGGTGTDTMAGGTGDDLYVVGEAGDTVTELAGEGTDTVQTTLSSLTLGSNVENLTSTGTGAFAGTGNAADNVITGNATGPNTLDGGAGNDTLNGGAGADTLVGGTGNDTLNGGAGNDTLNGGDGNDTLLGGAGDDILNGGAGDDILNGGGGNDSIDGGAGNNTVVFGGNYGDYTITKAELAGGSSIFALNGSTTTVSNAGLFSFSDRSDISFDALACFVTGTTVETARGAVAVEALRVGDSLRVLSGRQGDWAPVLWVGWRDVDLLRHPNPGRVAPVRIRRGALGPNTPDRDLLVSPDHCMWLDGALVPAQLLVDGDTVVQEHHHAAITYWHVELPAHDVLLAHGAATESYLDTGNRAAFANGGTVQMLHPDFAGGDSAERLVPRLPADGGAVLRAWRATRRAAAA</sequence>
<dbReference type="InterPro" id="IPR050557">
    <property type="entry name" value="RTX_toxin/Mannuronan_C5-epim"/>
</dbReference>
<dbReference type="Pfam" id="PF13403">
    <property type="entry name" value="Hint_2"/>
    <property type="match status" value="1"/>
</dbReference>
<dbReference type="InterPro" id="IPR018511">
    <property type="entry name" value="Hemolysin-typ_Ca-bd_CS"/>
</dbReference>
<evidence type="ECO:0000313" key="5">
    <source>
        <dbReference type="EMBL" id="MBO1079761.1"/>
    </source>
</evidence>
<dbReference type="InterPro" id="IPR036844">
    <property type="entry name" value="Hint_dom_sf"/>
</dbReference>
<dbReference type="SUPFAM" id="SSF51294">
    <property type="entry name" value="Hedgehog/intein (Hint) domain"/>
    <property type="match status" value="1"/>
</dbReference>
<dbReference type="Gene3D" id="2.150.10.10">
    <property type="entry name" value="Serralysin-like metalloprotease, C-terminal"/>
    <property type="match status" value="4"/>
</dbReference>
<keyword evidence="2" id="KW-0964">Secreted</keyword>
<dbReference type="InterPro" id="IPR028992">
    <property type="entry name" value="Hedgehog/Intein_dom"/>
</dbReference>
<feature type="compositionally biased region" description="Low complexity" evidence="3">
    <location>
        <begin position="314"/>
        <end position="335"/>
    </location>
</feature>
<accession>A0ABS3KTW7</accession>
<name>A0ABS3KTW7_9PROT</name>
<dbReference type="RefSeq" id="WP_207417486.1">
    <property type="nucleotide sequence ID" value="NZ_JACTNG010000006.1"/>
</dbReference>
<feature type="domain" description="Hedgehog/Intein (Hint)" evidence="4">
    <location>
        <begin position="543"/>
        <end position="680"/>
    </location>
</feature>